<dbReference type="EMBL" id="JAKXMK010000036">
    <property type="protein sequence ID" value="MCH6170711.1"/>
    <property type="molecule type" value="Genomic_DNA"/>
</dbReference>
<dbReference type="CDD" id="cd07067">
    <property type="entry name" value="HP_PGM_like"/>
    <property type="match status" value="1"/>
</dbReference>
<keyword evidence="2" id="KW-0413">Isomerase</keyword>
<dbReference type="InterPro" id="IPR013078">
    <property type="entry name" value="His_Pase_superF_clade-1"/>
</dbReference>
<protein>
    <submittedName>
        <fullName evidence="3">Histidine phosphatase family protein</fullName>
    </submittedName>
</protein>
<gene>
    <name evidence="3" type="ORF">MMF94_33830</name>
</gene>
<reference evidence="3 4" key="1">
    <citation type="submission" date="2022-03" db="EMBL/GenBank/DDBJ databases">
        <title>Pseudonocardia alaer sp. nov., a novel actinomycete isolated from reed forest soil.</title>
        <authorList>
            <person name="Wang L."/>
        </authorList>
    </citation>
    <scope>NUCLEOTIDE SEQUENCE [LARGE SCALE GENOMIC DNA]</scope>
    <source>
        <strain evidence="3 4">Y-16303</strain>
    </source>
</reference>
<evidence type="ECO:0000313" key="4">
    <source>
        <dbReference type="Proteomes" id="UP001299970"/>
    </source>
</evidence>
<proteinExistence type="predicted"/>
<name>A0ABS9TQB2_9PSEU</name>
<keyword evidence="4" id="KW-1185">Reference proteome</keyword>
<dbReference type="PROSITE" id="PS00175">
    <property type="entry name" value="PG_MUTASE"/>
    <property type="match status" value="1"/>
</dbReference>
<dbReference type="InterPro" id="IPR029033">
    <property type="entry name" value="His_PPase_superfam"/>
</dbReference>
<dbReference type="InterPro" id="IPR050275">
    <property type="entry name" value="PGM_Phosphatase"/>
</dbReference>
<dbReference type="RefSeq" id="WP_241041521.1">
    <property type="nucleotide sequence ID" value="NZ_BAAAJF010000016.1"/>
</dbReference>
<organism evidence="3 4">
    <name type="scientific">Pseudonocardia alaniniphila</name>
    <dbReference type="NCBI Taxonomy" id="75291"/>
    <lineage>
        <taxon>Bacteria</taxon>
        <taxon>Bacillati</taxon>
        <taxon>Actinomycetota</taxon>
        <taxon>Actinomycetes</taxon>
        <taxon>Pseudonocardiales</taxon>
        <taxon>Pseudonocardiaceae</taxon>
        <taxon>Pseudonocardia</taxon>
    </lineage>
</organism>
<sequence>MNPGPLRLVLVRHGQTDANVRRELDSVPPGAPLNDLGLSQAQAAGERLATHPVTAVHASRATRAQQTAAPIAAAHGLDVVVHDGVHEIFIGDLEGRSDREAREQFDVVYGAWWKGDLDARLPGGESAHDLRDRYLPVVERITDGAHGDVVLVSHGAAIRLAAAALLGDTAETLYVPNTGLVVLVPDPAMPGGWALDHWDSAPPVPGDVTAGGAPR</sequence>
<dbReference type="PANTHER" id="PTHR48100:SF1">
    <property type="entry name" value="HISTIDINE PHOSPHATASE FAMILY PROTEIN-RELATED"/>
    <property type="match status" value="1"/>
</dbReference>
<keyword evidence="1" id="KW-0324">Glycolysis</keyword>
<accession>A0ABS9TQB2</accession>
<comment type="caution">
    <text evidence="3">The sequence shown here is derived from an EMBL/GenBank/DDBJ whole genome shotgun (WGS) entry which is preliminary data.</text>
</comment>
<dbReference type="InterPro" id="IPR001345">
    <property type="entry name" value="PG/BPGM_mutase_AS"/>
</dbReference>
<evidence type="ECO:0000256" key="1">
    <source>
        <dbReference type="ARBA" id="ARBA00023152"/>
    </source>
</evidence>
<dbReference type="Pfam" id="PF00300">
    <property type="entry name" value="His_Phos_1"/>
    <property type="match status" value="1"/>
</dbReference>
<evidence type="ECO:0000256" key="2">
    <source>
        <dbReference type="ARBA" id="ARBA00023235"/>
    </source>
</evidence>
<dbReference type="SMART" id="SM00855">
    <property type="entry name" value="PGAM"/>
    <property type="match status" value="1"/>
</dbReference>
<dbReference type="SUPFAM" id="SSF53254">
    <property type="entry name" value="Phosphoglycerate mutase-like"/>
    <property type="match status" value="1"/>
</dbReference>
<dbReference type="Proteomes" id="UP001299970">
    <property type="component" value="Unassembled WGS sequence"/>
</dbReference>
<evidence type="ECO:0000313" key="3">
    <source>
        <dbReference type="EMBL" id="MCH6170711.1"/>
    </source>
</evidence>
<dbReference type="Gene3D" id="3.40.50.1240">
    <property type="entry name" value="Phosphoglycerate mutase-like"/>
    <property type="match status" value="1"/>
</dbReference>
<dbReference type="PANTHER" id="PTHR48100">
    <property type="entry name" value="BROAD-SPECIFICITY PHOSPHATASE YOR283W-RELATED"/>
    <property type="match status" value="1"/>
</dbReference>